<gene>
    <name evidence="2" type="ORF">UFOVP655_76</name>
</gene>
<evidence type="ECO:0000259" key="1">
    <source>
        <dbReference type="Pfam" id="PF19905"/>
    </source>
</evidence>
<protein>
    <recommendedName>
        <fullName evidence="1">DUF6378 domain-containing protein</fullName>
    </recommendedName>
</protein>
<feature type="domain" description="DUF6378" evidence="1">
    <location>
        <begin position="11"/>
        <end position="78"/>
    </location>
</feature>
<accession>A0A6J5NH95</accession>
<sequence length="93" mass="10289">MNDPRDLALYAAELVSGDRQEAYGHPLDNFTRAAQIWSAILGIEVTAEQVSLCMVGVKIAREAHVTKPDTVVDGIGYFLTLAMIREERARREG</sequence>
<reference evidence="2" key="1">
    <citation type="submission" date="2020-04" db="EMBL/GenBank/DDBJ databases">
        <authorList>
            <person name="Chiriac C."/>
            <person name="Salcher M."/>
            <person name="Ghai R."/>
            <person name="Kavagutti S V."/>
        </authorList>
    </citation>
    <scope>NUCLEOTIDE SEQUENCE</scope>
</reference>
<dbReference type="Pfam" id="PF19905">
    <property type="entry name" value="DUF6378"/>
    <property type="match status" value="1"/>
</dbReference>
<dbReference type="InterPro" id="IPR045958">
    <property type="entry name" value="DUF6378"/>
</dbReference>
<organism evidence="2">
    <name type="scientific">uncultured Caudovirales phage</name>
    <dbReference type="NCBI Taxonomy" id="2100421"/>
    <lineage>
        <taxon>Viruses</taxon>
        <taxon>Duplodnaviria</taxon>
        <taxon>Heunggongvirae</taxon>
        <taxon>Uroviricota</taxon>
        <taxon>Caudoviricetes</taxon>
        <taxon>Peduoviridae</taxon>
        <taxon>Maltschvirus</taxon>
        <taxon>Maltschvirus maltsch</taxon>
    </lineage>
</organism>
<evidence type="ECO:0000313" key="2">
    <source>
        <dbReference type="EMBL" id="CAB4156605.1"/>
    </source>
</evidence>
<dbReference type="EMBL" id="LR796637">
    <property type="protein sequence ID" value="CAB4156605.1"/>
    <property type="molecule type" value="Genomic_DNA"/>
</dbReference>
<proteinExistence type="predicted"/>
<name>A0A6J5NH95_9CAUD</name>